<organism evidence="1 2">
    <name type="scientific">Nezara viridula</name>
    <name type="common">Southern green stink bug</name>
    <name type="synonym">Cimex viridulus</name>
    <dbReference type="NCBI Taxonomy" id="85310"/>
    <lineage>
        <taxon>Eukaryota</taxon>
        <taxon>Metazoa</taxon>
        <taxon>Ecdysozoa</taxon>
        <taxon>Arthropoda</taxon>
        <taxon>Hexapoda</taxon>
        <taxon>Insecta</taxon>
        <taxon>Pterygota</taxon>
        <taxon>Neoptera</taxon>
        <taxon>Paraneoptera</taxon>
        <taxon>Hemiptera</taxon>
        <taxon>Heteroptera</taxon>
        <taxon>Panheteroptera</taxon>
        <taxon>Pentatomomorpha</taxon>
        <taxon>Pentatomoidea</taxon>
        <taxon>Pentatomidae</taxon>
        <taxon>Pentatominae</taxon>
        <taxon>Nezara</taxon>
    </lineage>
</organism>
<reference evidence="1" key="1">
    <citation type="submission" date="2022-01" db="EMBL/GenBank/DDBJ databases">
        <authorList>
            <person name="King R."/>
        </authorList>
    </citation>
    <scope>NUCLEOTIDE SEQUENCE</scope>
</reference>
<evidence type="ECO:0000313" key="2">
    <source>
        <dbReference type="Proteomes" id="UP001152798"/>
    </source>
</evidence>
<dbReference type="EMBL" id="OV725080">
    <property type="protein sequence ID" value="CAH1399841.1"/>
    <property type="molecule type" value="Genomic_DNA"/>
</dbReference>
<proteinExistence type="predicted"/>
<gene>
    <name evidence="1" type="ORF">NEZAVI_LOCUS9204</name>
</gene>
<keyword evidence="2" id="KW-1185">Reference proteome</keyword>
<sequence length="75" mass="8348">MCDISDPDLVIENLIEDLVEADLEREVVTDTTEKVVEVVLMVERDPGAEKEIERGAVMKAVGNRLRYVIGQLSSC</sequence>
<protein>
    <submittedName>
        <fullName evidence="1">Uncharacterized protein</fullName>
    </submittedName>
</protein>
<name>A0A9P0HD72_NEZVI</name>
<accession>A0A9P0HD72</accession>
<evidence type="ECO:0000313" key="1">
    <source>
        <dbReference type="EMBL" id="CAH1399841.1"/>
    </source>
</evidence>
<dbReference type="Proteomes" id="UP001152798">
    <property type="component" value="Chromosome 4"/>
</dbReference>
<dbReference type="AlphaFoldDB" id="A0A9P0HD72"/>